<keyword evidence="1" id="KW-0238">DNA-binding</keyword>
<dbReference type="PIR" id="A97097">
    <property type="entry name" value="A97097"/>
</dbReference>
<accession>Q97IP3</accession>
<dbReference type="EMBL" id="AE001437">
    <property type="protein sequence ID" value="AAK79564.1"/>
    <property type="molecule type" value="Genomic_DNA"/>
</dbReference>
<dbReference type="AlphaFoldDB" id="Q97IP3"/>
<dbReference type="eggNOG" id="COG3677">
    <property type="taxonomic scope" value="Bacteria"/>
</dbReference>
<organism evidence="1 2">
    <name type="scientific">Clostridium acetobutylicum (strain ATCC 824 / DSM 792 / JCM 1419 / IAM 19013 / LMG 5710 / NBRC 13948 / NRRL B-527 / VKM B-1787 / 2291 / W)</name>
    <dbReference type="NCBI Taxonomy" id="272562"/>
    <lineage>
        <taxon>Bacteria</taxon>
        <taxon>Bacillati</taxon>
        <taxon>Bacillota</taxon>
        <taxon>Clostridia</taxon>
        <taxon>Eubacteriales</taxon>
        <taxon>Clostridiaceae</taxon>
        <taxon>Clostridium</taxon>
    </lineage>
</organism>
<reference evidence="1 2" key="1">
    <citation type="journal article" date="2001" name="J. Bacteriol.">
        <title>Genome sequence and comparative analysis of the solvent-producing bacterium Clostridium acetobutylicum.</title>
        <authorList>
            <person name="Nolling J."/>
            <person name="Breton G."/>
            <person name="Omelchenko M.V."/>
            <person name="Makarova K.S."/>
            <person name="Zeng Q."/>
            <person name="Gibson R."/>
            <person name="Lee H.M."/>
            <person name="Dubois J."/>
            <person name="Qiu D."/>
            <person name="Hitti J."/>
            <person name="Wolf Y.I."/>
            <person name="Tatusov R.L."/>
            <person name="Sabathe F."/>
            <person name="Doucette-Stamm L."/>
            <person name="Soucaille P."/>
            <person name="Daly M.J."/>
            <person name="Bennett G.N."/>
            <person name="Koonin E.V."/>
            <person name="Smith D.R."/>
        </authorList>
    </citation>
    <scope>NUCLEOTIDE SEQUENCE [LARGE SCALE GENOMIC DNA]</scope>
    <source>
        <strain evidence="2">ATCC 824 / DSM 792 / JCM 1419 / LMG 5710 / VKM B-1787</strain>
    </source>
</reference>
<dbReference type="KEGG" id="cac:CA_C1597"/>
<dbReference type="Proteomes" id="UP000000814">
    <property type="component" value="Chromosome"/>
</dbReference>
<proteinExistence type="predicted"/>
<sequence>MSSVSSIINEIETLNIHEQEQLLSFLEDVLNSYASEITEEVRENRFSKGKVYLHCKLEMFSRNGKHDEKQRYVCKTCKKTFTDFTYSPISSSKKPLDKWLQYAKCMIVGYSIRKCAKTVNINIATSFFWRHKILEAIRTFIGVGSVDGVVEADEIFLENLLKVIIKRVHHL</sequence>
<keyword evidence="2" id="KW-1185">Reference proteome</keyword>
<dbReference type="GO" id="GO:0003677">
    <property type="term" value="F:DNA binding"/>
    <property type="evidence" value="ECO:0007669"/>
    <property type="project" value="UniProtKB-KW"/>
</dbReference>
<name>Q97IP3_CLOAB</name>
<gene>
    <name evidence="1" type="ordered locus">CA_C1597</name>
</gene>
<dbReference type="HOGENOM" id="CLU_114447_1_0_9"/>
<evidence type="ECO:0000313" key="1">
    <source>
        <dbReference type="EMBL" id="AAK79564.1"/>
    </source>
</evidence>
<protein>
    <submittedName>
        <fullName evidence="1">Zn-finger DNA-binding domain</fullName>
    </submittedName>
</protein>
<dbReference type="STRING" id="272562.CA_C1597"/>
<evidence type="ECO:0000313" key="2">
    <source>
        <dbReference type="Proteomes" id="UP000000814"/>
    </source>
</evidence>